<sequence length="220" mass="22092">MKLARTLTMLAAVVALTAVPTTAVAHEPEARGGVVTAGLPFSTGTTSRCTTGFATEHASLGDGFLAAGHCGSVGDRAYVNNVAVGVVRLRASNGLTWLWVELDDGWTASPALPGGGSITDDRETPIGGSVCRIGSTTGWHCGTVQAKNATVSYPQGTVTGLTRTNVCAEPGDNGGPFVSGSSAQGIALGGSGNCSSGGTTYFYPVRRVFSEAPALSIIGG</sequence>
<evidence type="ECO:0000256" key="7">
    <source>
        <dbReference type="SAM" id="SignalP"/>
    </source>
</evidence>
<gene>
    <name evidence="9" type="ordered locus">Snas_4796</name>
</gene>
<accession>D3Q8J5</accession>
<feature type="disulfide bond" evidence="6">
    <location>
        <begin position="49"/>
        <end position="70"/>
    </location>
</feature>
<evidence type="ECO:0000256" key="2">
    <source>
        <dbReference type="ARBA" id="ARBA00022670"/>
    </source>
</evidence>
<feature type="disulfide bond" evidence="6">
    <location>
        <begin position="167"/>
        <end position="194"/>
    </location>
</feature>
<name>D3Q8J5_STANL</name>
<evidence type="ECO:0000256" key="6">
    <source>
        <dbReference type="PIRSR" id="PIRSR001134-2"/>
    </source>
</evidence>
<dbReference type="MEROPS" id="S01.265"/>
<evidence type="ECO:0000256" key="3">
    <source>
        <dbReference type="ARBA" id="ARBA00022801"/>
    </source>
</evidence>
<evidence type="ECO:0000259" key="8">
    <source>
        <dbReference type="Pfam" id="PF00089"/>
    </source>
</evidence>
<comment type="similarity">
    <text evidence="1">Belongs to the peptidase S1 family.</text>
</comment>
<feature type="chain" id="PRO_5003049790" evidence="7">
    <location>
        <begin position="26"/>
        <end position="220"/>
    </location>
</feature>
<dbReference type="HOGENOM" id="CLU_030648_1_1_11"/>
<dbReference type="RefSeq" id="WP_013020008.1">
    <property type="nucleotide sequence ID" value="NC_013947.1"/>
</dbReference>
<keyword evidence="10" id="KW-1185">Reference proteome</keyword>
<keyword evidence="7" id="KW-0732">Signal</keyword>
<dbReference type="PRINTS" id="PR00861">
    <property type="entry name" value="ALYTICPTASE"/>
</dbReference>
<dbReference type="STRING" id="446470.Snas_4796"/>
<evidence type="ECO:0000313" key="10">
    <source>
        <dbReference type="Proteomes" id="UP000000844"/>
    </source>
</evidence>
<dbReference type="Proteomes" id="UP000000844">
    <property type="component" value="Chromosome"/>
</dbReference>
<keyword evidence="3" id="KW-0378">Hydrolase</keyword>
<evidence type="ECO:0000256" key="1">
    <source>
        <dbReference type="ARBA" id="ARBA00007664"/>
    </source>
</evidence>
<organism evidence="9 10">
    <name type="scientific">Stackebrandtia nassauensis (strain DSM 44728 / CIP 108903 / NRRL B-16338 / NBRC 102104 / LLR-40K-21)</name>
    <dbReference type="NCBI Taxonomy" id="446470"/>
    <lineage>
        <taxon>Bacteria</taxon>
        <taxon>Bacillati</taxon>
        <taxon>Actinomycetota</taxon>
        <taxon>Actinomycetes</taxon>
        <taxon>Glycomycetales</taxon>
        <taxon>Glycomycetaceae</taxon>
        <taxon>Stackebrandtia</taxon>
    </lineage>
</organism>
<dbReference type="GO" id="GO:0004252">
    <property type="term" value="F:serine-type endopeptidase activity"/>
    <property type="evidence" value="ECO:0007669"/>
    <property type="project" value="InterPro"/>
</dbReference>
<dbReference type="GO" id="GO:0006508">
    <property type="term" value="P:proteolysis"/>
    <property type="evidence" value="ECO:0007669"/>
    <property type="project" value="UniProtKB-KW"/>
</dbReference>
<dbReference type="InterPro" id="IPR009003">
    <property type="entry name" value="Peptidase_S1_PA"/>
</dbReference>
<proteinExistence type="inferred from homology"/>
<feature type="disulfide bond" evidence="6">
    <location>
        <begin position="131"/>
        <end position="141"/>
    </location>
</feature>
<protein>
    <submittedName>
        <fullName evidence="9">Peptidase S1 and S6 chymotrypsin/Hap</fullName>
    </submittedName>
</protein>
<keyword evidence="5 6" id="KW-1015">Disulfide bond</keyword>
<feature type="domain" description="Peptidase S1" evidence="8">
    <location>
        <begin position="97"/>
        <end position="205"/>
    </location>
</feature>
<dbReference type="Gene3D" id="2.40.10.10">
    <property type="entry name" value="Trypsin-like serine proteases"/>
    <property type="match status" value="2"/>
</dbReference>
<evidence type="ECO:0000256" key="5">
    <source>
        <dbReference type="ARBA" id="ARBA00023157"/>
    </source>
</evidence>
<evidence type="ECO:0000256" key="4">
    <source>
        <dbReference type="ARBA" id="ARBA00022825"/>
    </source>
</evidence>
<feature type="signal peptide" evidence="7">
    <location>
        <begin position="1"/>
        <end position="25"/>
    </location>
</feature>
<dbReference type="PIRSF" id="PIRSF001134">
    <property type="entry name" value="Streptogrisin"/>
    <property type="match status" value="1"/>
</dbReference>
<reference evidence="9 10" key="1">
    <citation type="journal article" date="2009" name="Stand. Genomic Sci.">
        <title>Complete genome sequence of Stackebrandtia nassauensis type strain (LLR-40K-21).</title>
        <authorList>
            <person name="Munk C."/>
            <person name="Lapidus A."/>
            <person name="Copeland A."/>
            <person name="Jando M."/>
            <person name="Mayilraj S."/>
            <person name="Glavina Del Rio T."/>
            <person name="Nolan M."/>
            <person name="Chen F."/>
            <person name="Lucas S."/>
            <person name="Tice H."/>
            <person name="Cheng J.F."/>
            <person name="Han C."/>
            <person name="Detter J.C."/>
            <person name="Bruce D."/>
            <person name="Goodwin L."/>
            <person name="Chain P."/>
            <person name="Pitluck S."/>
            <person name="Goker M."/>
            <person name="Ovchinikova G."/>
            <person name="Pati A."/>
            <person name="Ivanova N."/>
            <person name="Mavromatis K."/>
            <person name="Chen A."/>
            <person name="Palaniappan K."/>
            <person name="Land M."/>
            <person name="Hauser L."/>
            <person name="Chang Y.J."/>
            <person name="Jeffries C.D."/>
            <person name="Bristow J."/>
            <person name="Eisen J.A."/>
            <person name="Markowitz V."/>
            <person name="Hugenholtz P."/>
            <person name="Kyrpides N.C."/>
            <person name="Klenk H.P."/>
        </authorList>
    </citation>
    <scope>NUCLEOTIDE SEQUENCE [LARGE SCALE GENOMIC DNA]</scope>
    <source>
        <strain evidence="10">DSM 44728 / CIP 108903 / NRRL B-16338 / NBRC 102104 / LLR-40K-21</strain>
    </source>
</reference>
<dbReference type="InterPro" id="IPR001254">
    <property type="entry name" value="Trypsin_dom"/>
</dbReference>
<dbReference type="InterPro" id="IPR043504">
    <property type="entry name" value="Peptidase_S1_PA_chymotrypsin"/>
</dbReference>
<dbReference type="EMBL" id="CP001778">
    <property type="protein sequence ID" value="ADD44437.1"/>
    <property type="molecule type" value="Genomic_DNA"/>
</dbReference>
<keyword evidence="2" id="KW-0645">Protease</keyword>
<dbReference type="OrthoDB" id="8781117at2"/>
<dbReference type="AlphaFoldDB" id="D3Q8J5"/>
<evidence type="ECO:0000313" key="9">
    <source>
        <dbReference type="EMBL" id="ADD44437.1"/>
    </source>
</evidence>
<dbReference type="Pfam" id="PF00089">
    <property type="entry name" value="Trypsin"/>
    <property type="match status" value="1"/>
</dbReference>
<keyword evidence="4" id="KW-0720">Serine protease</keyword>
<dbReference type="InterPro" id="IPR001316">
    <property type="entry name" value="Pept_S1A_streptogrisin"/>
</dbReference>
<dbReference type="eggNOG" id="COG0265">
    <property type="taxonomic scope" value="Bacteria"/>
</dbReference>
<dbReference type="KEGG" id="sna:Snas_4796"/>
<dbReference type="SUPFAM" id="SSF50494">
    <property type="entry name" value="Trypsin-like serine proteases"/>
    <property type="match status" value="1"/>
</dbReference>
<dbReference type="CDD" id="cd21112">
    <property type="entry name" value="alphaLP-like"/>
    <property type="match status" value="1"/>
</dbReference>